<dbReference type="PANTHER" id="PTHR34821">
    <property type="entry name" value="INNER MEMBRANE PROTEIN YDCZ"/>
    <property type="match status" value="1"/>
</dbReference>
<feature type="transmembrane region" description="Helical" evidence="1">
    <location>
        <begin position="96"/>
        <end position="116"/>
    </location>
</feature>
<comment type="caution">
    <text evidence="2">The sequence shown here is derived from an EMBL/GenBank/DDBJ whole genome shotgun (WGS) entry which is preliminary data.</text>
</comment>
<feature type="transmembrane region" description="Helical" evidence="1">
    <location>
        <begin position="128"/>
        <end position="145"/>
    </location>
</feature>
<name>A0ABT3ZTH5_9BURK</name>
<feature type="transmembrane region" description="Helical" evidence="1">
    <location>
        <begin position="36"/>
        <end position="56"/>
    </location>
</feature>
<dbReference type="InterPro" id="IPR006750">
    <property type="entry name" value="YdcZ"/>
</dbReference>
<reference evidence="2" key="1">
    <citation type="submission" date="2022-11" db="EMBL/GenBank/DDBJ databases">
        <title>Robbsia betulipollinis sp. nov., isolated from pollen of birch (Betula pendula).</title>
        <authorList>
            <person name="Shi H."/>
            <person name="Ambika Manirajan B."/>
            <person name="Ratering S."/>
            <person name="Geissler-Plaum R."/>
            <person name="Schnell S."/>
        </authorList>
    </citation>
    <scope>NUCLEOTIDE SEQUENCE</scope>
    <source>
        <strain evidence="2">Bb-Pol-6</strain>
    </source>
</reference>
<keyword evidence="1" id="KW-0472">Membrane</keyword>
<organism evidence="2 3">
    <name type="scientific">Robbsia betulipollinis</name>
    <dbReference type="NCBI Taxonomy" id="2981849"/>
    <lineage>
        <taxon>Bacteria</taxon>
        <taxon>Pseudomonadati</taxon>
        <taxon>Pseudomonadota</taxon>
        <taxon>Betaproteobacteria</taxon>
        <taxon>Burkholderiales</taxon>
        <taxon>Burkholderiaceae</taxon>
        <taxon>Robbsia</taxon>
    </lineage>
</organism>
<dbReference type="PANTHER" id="PTHR34821:SF2">
    <property type="entry name" value="INNER MEMBRANE PROTEIN YDCZ"/>
    <property type="match status" value="1"/>
</dbReference>
<keyword evidence="1" id="KW-1133">Transmembrane helix</keyword>
<protein>
    <submittedName>
        <fullName evidence="2">DMT family transporter</fullName>
    </submittedName>
</protein>
<gene>
    <name evidence="2" type="ORF">OVY01_22060</name>
</gene>
<feature type="transmembrane region" description="Helical" evidence="1">
    <location>
        <begin position="68"/>
        <end position="90"/>
    </location>
</feature>
<accession>A0ABT3ZTH5</accession>
<proteinExistence type="predicted"/>
<sequence>MQWMAVLFAVAAGVLNTVQSGSNVTLHKILGQPVWAAVIVYVVGLLAIAVAAPFMGVRLPAPGAVSHVPWWAWLGGAFGAFYIFTMLTMADKLGAAIFQALTVTAAIATSLAMDHYGWMGFEVHKAGIGRLAGGACMIVGLFLIAKF</sequence>
<dbReference type="EMBL" id="JAPMXC010000013">
    <property type="protein sequence ID" value="MCY0389828.1"/>
    <property type="molecule type" value="Genomic_DNA"/>
</dbReference>
<keyword evidence="3" id="KW-1185">Reference proteome</keyword>
<keyword evidence="1" id="KW-0812">Transmembrane</keyword>
<evidence type="ECO:0000313" key="2">
    <source>
        <dbReference type="EMBL" id="MCY0389828.1"/>
    </source>
</evidence>
<dbReference type="Proteomes" id="UP001082899">
    <property type="component" value="Unassembled WGS sequence"/>
</dbReference>
<evidence type="ECO:0000313" key="3">
    <source>
        <dbReference type="Proteomes" id="UP001082899"/>
    </source>
</evidence>
<evidence type="ECO:0000256" key="1">
    <source>
        <dbReference type="SAM" id="Phobius"/>
    </source>
</evidence>
<dbReference type="Pfam" id="PF04657">
    <property type="entry name" value="DMT_YdcZ"/>
    <property type="match status" value="1"/>
</dbReference>